<feature type="compositionally biased region" description="Polar residues" evidence="1">
    <location>
        <begin position="251"/>
        <end position="261"/>
    </location>
</feature>
<accession>A0A9D2UIK4</accession>
<reference evidence="3" key="1">
    <citation type="journal article" date="2021" name="PeerJ">
        <title>Extensive microbial diversity within the chicken gut microbiome revealed by metagenomics and culture.</title>
        <authorList>
            <person name="Gilroy R."/>
            <person name="Ravi A."/>
            <person name="Getino M."/>
            <person name="Pursley I."/>
            <person name="Horton D.L."/>
            <person name="Alikhan N.F."/>
            <person name="Baker D."/>
            <person name="Gharbi K."/>
            <person name="Hall N."/>
            <person name="Watson M."/>
            <person name="Adriaenssens E.M."/>
            <person name="Foster-Nyarko E."/>
            <person name="Jarju S."/>
            <person name="Secka A."/>
            <person name="Antonio M."/>
            <person name="Oren A."/>
            <person name="Chaudhuri R.R."/>
            <person name="La Ragione R."/>
            <person name="Hildebrand F."/>
            <person name="Pallen M.J."/>
        </authorList>
    </citation>
    <scope>NUCLEOTIDE SEQUENCE</scope>
    <source>
        <strain evidence="3">MalCec1-1739</strain>
    </source>
</reference>
<feature type="compositionally biased region" description="Low complexity" evidence="1">
    <location>
        <begin position="262"/>
        <end position="372"/>
    </location>
</feature>
<comment type="caution">
    <text evidence="3">The sequence shown here is derived from an EMBL/GenBank/DDBJ whole genome shotgun (WGS) entry which is preliminary data.</text>
</comment>
<dbReference type="Proteomes" id="UP000787625">
    <property type="component" value="Unassembled WGS sequence"/>
</dbReference>
<feature type="compositionally biased region" description="Low complexity" evidence="1">
    <location>
        <begin position="235"/>
        <end position="250"/>
    </location>
</feature>
<evidence type="ECO:0000313" key="3">
    <source>
        <dbReference type="EMBL" id="HJD53119.1"/>
    </source>
</evidence>
<protein>
    <recommendedName>
        <fullName evidence="5">Vitellogenin II</fullName>
    </recommendedName>
</protein>
<feature type="chain" id="PRO_5039006131" description="Vitellogenin II" evidence="2">
    <location>
        <begin position="21"/>
        <end position="379"/>
    </location>
</feature>
<evidence type="ECO:0000256" key="2">
    <source>
        <dbReference type="SAM" id="SignalP"/>
    </source>
</evidence>
<keyword evidence="2" id="KW-0732">Signal</keyword>
<dbReference type="AlphaFoldDB" id="A0A9D2UIK4"/>
<feature type="region of interest" description="Disordered" evidence="1">
    <location>
        <begin position="235"/>
        <end position="379"/>
    </location>
</feature>
<evidence type="ECO:0008006" key="5">
    <source>
        <dbReference type="Google" id="ProtNLM"/>
    </source>
</evidence>
<sequence>MIKNVLFATILGLASLPAFSQGYNDLYYVPSDDDYDEADGAQAYDEAPTVTSDVQGGSSSLDVDVDAYNRRYRPESGDASDEYEPEQEENDDYSVSGSDEAGWVNGFNGSQSDYEYTIRLMRFTSPEIAIHVSSPLYFDILYGASAFDWNVYVDGPYAYAFPTFSNPLWWDWRFRPASYYSGWYSWYYRPYYAGWYYDYGWYWHPHHYYPHYPHYAHNYYRPVYHDSYRAGRQYGNRVGSTTSSSRRNGSATVRRSSSFDNGTSRRSGSSSFIDSSRRSSSSRFGSSSSSSSSFGNSSRRGSSSTSSFGTTRRSSSSSSFGTTRRTSSSSSMRRSSSTSSYNRPSYNSSSRSSFSSGSSRSSSVSRGGSVSRSGGGGRR</sequence>
<feature type="signal peptide" evidence="2">
    <location>
        <begin position="1"/>
        <end position="20"/>
    </location>
</feature>
<dbReference type="EMBL" id="DWUP01000113">
    <property type="protein sequence ID" value="HJD53119.1"/>
    <property type="molecule type" value="Genomic_DNA"/>
</dbReference>
<evidence type="ECO:0000313" key="4">
    <source>
        <dbReference type="Proteomes" id="UP000787625"/>
    </source>
</evidence>
<evidence type="ECO:0000256" key="1">
    <source>
        <dbReference type="SAM" id="MobiDB-lite"/>
    </source>
</evidence>
<feature type="region of interest" description="Disordered" evidence="1">
    <location>
        <begin position="71"/>
        <end position="106"/>
    </location>
</feature>
<reference evidence="3" key="2">
    <citation type="submission" date="2021-04" db="EMBL/GenBank/DDBJ databases">
        <authorList>
            <person name="Gilroy R."/>
        </authorList>
    </citation>
    <scope>NUCLEOTIDE SEQUENCE</scope>
    <source>
        <strain evidence="3">MalCec1-1739</strain>
    </source>
</reference>
<feature type="compositionally biased region" description="Acidic residues" evidence="1">
    <location>
        <begin position="78"/>
        <end position="92"/>
    </location>
</feature>
<gene>
    <name evidence="3" type="ORF">IAA93_05290</name>
</gene>
<organism evidence="3 4">
    <name type="scientific">Candidatus Avibacteroides avistercoris</name>
    <dbReference type="NCBI Taxonomy" id="2840690"/>
    <lineage>
        <taxon>Bacteria</taxon>
        <taxon>Pseudomonadati</taxon>
        <taxon>Bacteroidota</taxon>
        <taxon>Bacteroidia</taxon>
        <taxon>Bacteroidales</taxon>
        <taxon>Bacteroidaceae</taxon>
        <taxon>Bacteroidaceae incertae sedis</taxon>
        <taxon>Candidatus Avibacteroides</taxon>
    </lineage>
</organism>
<name>A0A9D2UIK4_9BACT</name>
<proteinExistence type="predicted"/>